<dbReference type="STRING" id="1760988.SAMN02949497_4328"/>
<gene>
    <name evidence="1" type="ORF">SAMN02949497_4328</name>
</gene>
<protein>
    <recommendedName>
        <fullName evidence="3">DUF4435 domain-containing protein</fullName>
    </recommendedName>
</protein>
<sequence length="216" mass="24778">MSRNLLEYGKHLPGQLLVEGSNDFHVLCSLFQKRKIPKNVFGIKEKGSYEELRDGLDIELDVEHVETIGIIVDTDTNLDSRWRDIHTLLVSLKYTEIPDSPLPQGCILSGRKRLGVWLMPNNETTGILENFVAHLVPDPETNPLWLHAKRVVADLPNELQKFPKARSAKAEMYTWLAWQKDPGIPMGRAIMERYLDPDSPLADPFIDWIKRLFQLP</sequence>
<dbReference type="RefSeq" id="WP_125469058.1">
    <property type="nucleotide sequence ID" value="NZ_FXAM01000001.1"/>
</dbReference>
<dbReference type="AlphaFoldDB" id="A0A1Y6D9N5"/>
<proteinExistence type="predicted"/>
<dbReference type="OrthoDB" id="530493at2"/>
<evidence type="ECO:0000313" key="1">
    <source>
        <dbReference type="EMBL" id="SMF96914.1"/>
    </source>
</evidence>
<reference evidence="1 2" key="1">
    <citation type="submission" date="2016-12" db="EMBL/GenBank/DDBJ databases">
        <authorList>
            <person name="Song W.-J."/>
            <person name="Kurnit D.M."/>
        </authorList>
    </citation>
    <scope>NUCLEOTIDE SEQUENCE [LARGE SCALE GENOMIC DNA]</scope>
    <source>
        <strain evidence="1 2">175</strain>
    </source>
</reference>
<dbReference type="Pfam" id="PF11536">
    <property type="entry name" value="DUF3226"/>
    <property type="match status" value="1"/>
</dbReference>
<accession>A0A1Y6D9N5</accession>
<dbReference type="EMBL" id="FXAM01000001">
    <property type="protein sequence ID" value="SMF96914.1"/>
    <property type="molecule type" value="Genomic_DNA"/>
</dbReference>
<dbReference type="Proteomes" id="UP000192923">
    <property type="component" value="Unassembled WGS sequence"/>
</dbReference>
<keyword evidence="2" id="KW-1185">Reference proteome</keyword>
<name>A0A1Y6D9N5_9GAMM</name>
<dbReference type="InterPro" id="IPR024508">
    <property type="entry name" value="DUF3226"/>
</dbReference>
<evidence type="ECO:0000313" key="2">
    <source>
        <dbReference type="Proteomes" id="UP000192923"/>
    </source>
</evidence>
<organism evidence="1 2">
    <name type="scientific">Methylomagnum ishizawai</name>
    <dbReference type="NCBI Taxonomy" id="1760988"/>
    <lineage>
        <taxon>Bacteria</taxon>
        <taxon>Pseudomonadati</taxon>
        <taxon>Pseudomonadota</taxon>
        <taxon>Gammaproteobacteria</taxon>
        <taxon>Methylococcales</taxon>
        <taxon>Methylococcaceae</taxon>
        <taxon>Methylomagnum</taxon>
    </lineage>
</organism>
<evidence type="ECO:0008006" key="3">
    <source>
        <dbReference type="Google" id="ProtNLM"/>
    </source>
</evidence>